<evidence type="ECO:0000256" key="6">
    <source>
        <dbReference type="ARBA" id="ARBA00023136"/>
    </source>
</evidence>
<dbReference type="InterPro" id="IPR003688">
    <property type="entry name" value="TraG/VirD4"/>
</dbReference>
<dbReference type="EMBL" id="CABHNA010000099">
    <property type="protein sequence ID" value="VUX21541.1"/>
    <property type="molecule type" value="Genomic_DNA"/>
</dbReference>
<keyword evidence="8" id="KW-1185">Reference proteome</keyword>
<evidence type="ECO:0000256" key="3">
    <source>
        <dbReference type="ARBA" id="ARBA00022475"/>
    </source>
</evidence>
<dbReference type="PANTHER" id="PTHR37937">
    <property type="entry name" value="CONJUGATIVE TRANSFER: DNA TRANSPORT"/>
    <property type="match status" value="1"/>
</dbReference>
<reference evidence="7 8" key="1">
    <citation type="submission" date="2019-07" db="EMBL/GenBank/DDBJ databases">
        <authorList>
            <person name="Hibberd C M."/>
            <person name="Gehrig L. J."/>
            <person name="Chang H.-W."/>
            <person name="Venkatesh S."/>
        </authorList>
    </citation>
    <scope>NUCLEOTIDE SEQUENCE [LARGE SCALE GENOMIC DNA]</scope>
    <source>
        <strain evidence="7">Ruminococcus_torques_SSTS_Bg7063</strain>
    </source>
</reference>
<evidence type="ECO:0000256" key="2">
    <source>
        <dbReference type="ARBA" id="ARBA00008806"/>
    </source>
</evidence>
<keyword evidence="4" id="KW-0812">Transmembrane</keyword>
<proteinExistence type="inferred from homology"/>
<dbReference type="InterPro" id="IPR051539">
    <property type="entry name" value="T4SS-coupling_protein"/>
</dbReference>
<name>A0A564UQ94_9FIRM</name>
<dbReference type="CDD" id="cd01127">
    <property type="entry name" value="TrwB_TraG_TraD_VirD4"/>
    <property type="match status" value="1"/>
</dbReference>
<gene>
    <name evidence="7" type="primary">traG</name>
    <name evidence="7" type="ORF">RTSSTS7063_02770</name>
</gene>
<dbReference type="PANTHER" id="PTHR37937:SF1">
    <property type="entry name" value="CONJUGATIVE TRANSFER: DNA TRANSPORT"/>
    <property type="match status" value="1"/>
</dbReference>
<evidence type="ECO:0000313" key="7">
    <source>
        <dbReference type="EMBL" id="VUX21541.1"/>
    </source>
</evidence>
<dbReference type="SUPFAM" id="SSF52540">
    <property type="entry name" value="P-loop containing nucleoside triphosphate hydrolases"/>
    <property type="match status" value="1"/>
</dbReference>
<dbReference type="Pfam" id="PF02534">
    <property type="entry name" value="T4SS-DNA_transf"/>
    <property type="match status" value="1"/>
</dbReference>
<sequence length="685" mass="78376">MSAAFVAWIMFIAYYLDQNRNYHFGVENGSEQWADVNKLSKTLRDSKNEKNNTYLSERIAVSNHALSNMNMLVIGGSGSYKTTSVLTPNLLLSGMTNVILDIKGDLLRKHGNYLKAHGVTVKSFNLINPEESDRYNPMQYLEKETDVIRLITNMQASVKPPDAQKGEPFWDDGVALYLQSMFFHEWLTAKEENRKPTLNNILKLVNMESKHIEDEEGEDKTELQIEMDRLAETHGADYPPVRDYRKLKEGATETVRSIIIMVNAMLRLCETAALKRLFEDDDIDIPSLGLGVDGNPNKKTALFLVMPDNDQSFNFLISMFYTQLFDVLIRIADHKCHGSLPIHVRLWADEFYAGPKPTNTEVLMGTIRSRNLSIVPILQSIAQIKAVFPQEKWEVFLDNCAVMIYLGSGPAAFSTHEYISKLLGEMTIDTRTDGVTSGAHGNSSLNNQRAGRGLMTPGEVKRLDRKKCLIFMEGQYPIMDWKNLPFNTAVWKESERLAGKEGYRHPVRVVYNPKTMTYRTILNKSKFQVIDKKDLEFYKEAEKTDKSIKVCEVNEEDFLYLNFDTNPKPTEEELLQMLEKSRGETEKSQEMRISLEEKMPEDDNFNVPNFGTQEGAVNTEGEKWDLSGTINQCIIRHAARLDADQMNEVLLGLENGLTDEQVKSYFTLPANKMRQYRREYQFGKE</sequence>
<comment type="similarity">
    <text evidence="2">Belongs to the VirD4/TraG family.</text>
</comment>
<keyword evidence="6" id="KW-0472">Membrane</keyword>
<keyword evidence="5" id="KW-1133">Transmembrane helix</keyword>
<protein>
    <submittedName>
        <fullName evidence="7">Conjugal transfer protein TraG</fullName>
    </submittedName>
</protein>
<evidence type="ECO:0000256" key="4">
    <source>
        <dbReference type="ARBA" id="ARBA00022692"/>
    </source>
</evidence>
<evidence type="ECO:0000256" key="1">
    <source>
        <dbReference type="ARBA" id="ARBA00004651"/>
    </source>
</evidence>
<keyword evidence="3" id="KW-1003">Cell membrane</keyword>
<dbReference type="Proteomes" id="UP000363661">
    <property type="component" value="Unassembled WGS sequence"/>
</dbReference>
<dbReference type="Gene3D" id="3.40.50.300">
    <property type="entry name" value="P-loop containing nucleotide triphosphate hydrolases"/>
    <property type="match status" value="1"/>
</dbReference>
<evidence type="ECO:0000313" key="8">
    <source>
        <dbReference type="Proteomes" id="UP000363661"/>
    </source>
</evidence>
<dbReference type="InterPro" id="IPR027417">
    <property type="entry name" value="P-loop_NTPase"/>
</dbReference>
<dbReference type="AlphaFoldDB" id="A0A564UQ94"/>
<evidence type="ECO:0000256" key="5">
    <source>
        <dbReference type="ARBA" id="ARBA00022989"/>
    </source>
</evidence>
<dbReference type="NCBIfam" id="NF045973">
    <property type="entry name" value="conju_CD1115"/>
    <property type="match status" value="1"/>
</dbReference>
<organism evidence="7 8">
    <name type="scientific">[Ruminococcus] torques</name>
    <dbReference type="NCBI Taxonomy" id="33039"/>
    <lineage>
        <taxon>Bacteria</taxon>
        <taxon>Bacillati</taxon>
        <taxon>Bacillota</taxon>
        <taxon>Clostridia</taxon>
        <taxon>Lachnospirales</taxon>
        <taxon>Lachnospiraceae</taxon>
        <taxon>Mediterraneibacter</taxon>
    </lineage>
</organism>
<accession>A0A564UQ94</accession>
<dbReference type="GO" id="GO:0005886">
    <property type="term" value="C:plasma membrane"/>
    <property type="evidence" value="ECO:0007669"/>
    <property type="project" value="UniProtKB-SubCell"/>
</dbReference>
<comment type="subcellular location">
    <subcellularLocation>
        <location evidence="1">Cell membrane</location>
        <topology evidence="1">Multi-pass membrane protein</topology>
    </subcellularLocation>
</comment>